<dbReference type="InterPro" id="IPR015943">
    <property type="entry name" value="WD40/YVTN_repeat-like_dom_sf"/>
</dbReference>
<evidence type="ECO:0000313" key="5">
    <source>
        <dbReference type="Proteomes" id="UP000516260"/>
    </source>
</evidence>
<dbReference type="PANTHER" id="PTHR13743">
    <property type="entry name" value="BEIGE/BEACH-RELATED"/>
    <property type="match status" value="1"/>
</dbReference>
<dbReference type="InterPro" id="IPR001680">
    <property type="entry name" value="WD40_rpt"/>
</dbReference>
<dbReference type="Gene3D" id="2.130.10.10">
    <property type="entry name" value="YVTN repeat-like/Quinoprotein amine dehydrogenase"/>
    <property type="match status" value="1"/>
</dbReference>
<dbReference type="InterPro" id="IPR046851">
    <property type="entry name" value="NBCH_WD40"/>
</dbReference>
<evidence type="ECO:0000256" key="2">
    <source>
        <dbReference type="SAM" id="MobiDB-lite"/>
    </source>
</evidence>
<evidence type="ECO:0000256" key="1">
    <source>
        <dbReference type="ARBA" id="ARBA00022574"/>
    </source>
</evidence>
<feature type="domain" description="Neurobeachin beta-propeller" evidence="3">
    <location>
        <begin position="313"/>
        <end position="519"/>
    </location>
</feature>
<dbReference type="GO" id="GO:0019901">
    <property type="term" value="F:protein kinase binding"/>
    <property type="evidence" value="ECO:0007669"/>
    <property type="project" value="TreeGrafter"/>
</dbReference>
<keyword evidence="1" id="KW-0853">WD repeat</keyword>
<organism evidence="4 5">
    <name type="scientific">Takifugu bimaculatus</name>
    <dbReference type="NCBI Taxonomy" id="433685"/>
    <lineage>
        <taxon>Eukaryota</taxon>
        <taxon>Metazoa</taxon>
        <taxon>Chordata</taxon>
        <taxon>Craniata</taxon>
        <taxon>Vertebrata</taxon>
        <taxon>Euteleostomi</taxon>
        <taxon>Actinopterygii</taxon>
        <taxon>Neopterygii</taxon>
        <taxon>Teleostei</taxon>
        <taxon>Neoteleostei</taxon>
        <taxon>Acanthomorphata</taxon>
        <taxon>Eupercaria</taxon>
        <taxon>Tetraodontiformes</taxon>
        <taxon>Tetradontoidea</taxon>
        <taxon>Tetraodontidae</taxon>
        <taxon>Takifugu</taxon>
    </lineage>
</organism>
<dbReference type="SMART" id="SM00320">
    <property type="entry name" value="WD40"/>
    <property type="match status" value="4"/>
</dbReference>
<proteinExistence type="predicted"/>
<sequence>MMRHLQKSNTVLLSARNQQRGQRVGLKRLPDERQEFSNVPTLPYDQIWIQEQFLLPPRVHLGGEISDNCCAAVESQIRSFGQTPCQLLIEPHPPRSSAMQVTPLMFTEQMQQDVIMVLKFPSNSPVTHIAANTQPGLTVPAIITVTANRLFAVNKWHGLAGHQSSVAQDQQYQLPVEIDPLIANNVGNHRRQISDLLDQSIQISSQCFVVTADNRFILLEGGPGGRRRLYCAAATGLCDWNAEHTSIAYAEQLPPASPKPPGRRTAGDFINYKARLVHRRDGLVRLRAHTSSVIRPLRASVSEQMSVYKYELHGKLTQIVFGHRDVVSCLARSESYIGGDCYILSGSRDATLLLWYWNGKHNSIGESPGREFTTPRAILTGHDCEVTCASVCAELGLVISGCKEGPCLIHSMNGDLLRTLEAPEDCLRPRLIQSSTEGNCIIYYDKGHFCLFSAMFLSRDGQYLLMGGDGGVVSVWQVHDLKQLFTYPGCDAGIRSMAMSHDQRCIITGMASGSIVLFYNDFNRWHHEYQTRY</sequence>
<dbReference type="GO" id="GO:0016020">
    <property type="term" value="C:membrane"/>
    <property type="evidence" value="ECO:0007669"/>
    <property type="project" value="TreeGrafter"/>
</dbReference>
<dbReference type="GO" id="GO:0005829">
    <property type="term" value="C:cytosol"/>
    <property type="evidence" value="ECO:0007669"/>
    <property type="project" value="TreeGrafter"/>
</dbReference>
<keyword evidence="5" id="KW-1185">Reference proteome</keyword>
<protein>
    <recommendedName>
        <fullName evidence="3">Neurobeachin beta-propeller domain-containing protein</fullName>
    </recommendedName>
</protein>
<evidence type="ECO:0000259" key="3">
    <source>
        <dbReference type="Pfam" id="PF20426"/>
    </source>
</evidence>
<accession>A0A4Z2B4I6</accession>
<name>A0A4Z2B4I6_9TELE</name>
<dbReference type="Pfam" id="PF20426">
    <property type="entry name" value="NBCH_WD40"/>
    <property type="match status" value="1"/>
</dbReference>
<dbReference type="AlphaFoldDB" id="A0A4Z2B4I6"/>
<feature type="region of interest" description="Disordered" evidence="2">
    <location>
        <begin position="1"/>
        <end position="23"/>
    </location>
</feature>
<dbReference type="InterPro" id="IPR050865">
    <property type="entry name" value="BEACH_Domain"/>
</dbReference>
<feature type="compositionally biased region" description="Polar residues" evidence="2">
    <location>
        <begin position="7"/>
        <end position="21"/>
    </location>
</feature>
<dbReference type="EMBL" id="SWLE01000021">
    <property type="protein sequence ID" value="TNM85810.1"/>
    <property type="molecule type" value="Genomic_DNA"/>
</dbReference>
<dbReference type="SUPFAM" id="SSF50978">
    <property type="entry name" value="WD40 repeat-like"/>
    <property type="match status" value="1"/>
</dbReference>
<dbReference type="InterPro" id="IPR036322">
    <property type="entry name" value="WD40_repeat_dom_sf"/>
</dbReference>
<gene>
    <name evidence="4" type="ORF">fugu_008081</name>
</gene>
<dbReference type="Proteomes" id="UP000516260">
    <property type="component" value="Chromosome 8"/>
</dbReference>
<dbReference type="PANTHER" id="PTHR13743:SF64">
    <property type="entry name" value="LIPOPOLYSACCHARIDE-RESPONSIVE AND BEIGE-LIKE ANCHOR PROTEIN"/>
    <property type="match status" value="1"/>
</dbReference>
<reference evidence="4 5" key="1">
    <citation type="submission" date="2019-04" db="EMBL/GenBank/DDBJ databases">
        <title>The sequence and de novo assembly of Takifugu bimaculatus genome using PacBio and Hi-C technologies.</title>
        <authorList>
            <person name="Xu P."/>
            <person name="Liu B."/>
            <person name="Zhou Z."/>
        </authorList>
    </citation>
    <scope>NUCLEOTIDE SEQUENCE [LARGE SCALE GENOMIC DNA]</scope>
    <source>
        <strain evidence="4">TB-2018</strain>
        <tissue evidence="4">Muscle</tissue>
    </source>
</reference>
<evidence type="ECO:0000313" key="4">
    <source>
        <dbReference type="EMBL" id="TNM85810.1"/>
    </source>
</evidence>
<comment type="caution">
    <text evidence="4">The sequence shown here is derived from an EMBL/GenBank/DDBJ whole genome shotgun (WGS) entry which is preliminary data.</text>
</comment>
<dbReference type="GO" id="GO:0008104">
    <property type="term" value="P:intracellular protein localization"/>
    <property type="evidence" value="ECO:0007669"/>
    <property type="project" value="TreeGrafter"/>
</dbReference>